<dbReference type="AlphaFoldDB" id="A0A645E268"/>
<protein>
    <submittedName>
        <fullName evidence="1">Uncharacterized protein</fullName>
    </submittedName>
</protein>
<reference evidence="1" key="1">
    <citation type="submission" date="2019-08" db="EMBL/GenBank/DDBJ databases">
        <authorList>
            <person name="Kucharzyk K."/>
            <person name="Murdoch R.W."/>
            <person name="Higgins S."/>
            <person name="Loffler F."/>
        </authorList>
    </citation>
    <scope>NUCLEOTIDE SEQUENCE</scope>
</reference>
<proteinExistence type="predicted"/>
<comment type="caution">
    <text evidence="1">The sequence shown here is derived from an EMBL/GenBank/DDBJ whole genome shotgun (WGS) entry which is preliminary data.</text>
</comment>
<name>A0A645E268_9ZZZZ</name>
<accession>A0A645E268</accession>
<sequence>MDELDSISDPKLFSAEFRLLGEQLAHVNTGASDSEIARPGAQHLARTAAQIKHPRPGLQPQGRAERGEFVRGHRVVDAMGAFGDVENAGDLQGGILQLL</sequence>
<dbReference type="EMBL" id="VSSQ01041481">
    <property type="protein sequence ID" value="MPM94923.1"/>
    <property type="molecule type" value="Genomic_DNA"/>
</dbReference>
<evidence type="ECO:0000313" key="1">
    <source>
        <dbReference type="EMBL" id="MPM94923.1"/>
    </source>
</evidence>
<organism evidence="1">
    <name type="scientific">bioreactor metagenome</name>
    <dbReference type="NCBI Taxonomy" id="1076179"/>
    <lineage>
        <taxon>unclassified sequences</taxon>
        <taxon>metagenomes</taxon>
        <taxon>ecological metagenomes</taxon>
    </lineage>
</organism>
<gene>
    <name evidence="1" type="ORF">SDC9_142072</name>
</gene>